<dbReference type="PANTHER" id="PTHR19372">
    <property type="entry name" value="SULFITE REDUCTASE"/>
    <property type="match status" value="1"/>
</dbReference>
<evidence type="ECO:0000313" key="5">
    <source>
        <dbReference type="Proteomes" id="UP000077868"/>
    </source>
</evidence>
<dbReference type="Pfam" id="PF00174">
    <property type="entry name" value="Oxidored_molyb"/>
    <property type="match status" value="1"/>
</dbReference>
<dbReference type="Proteomes" id="UP000077868">
    <property type="component" value="Chromosome"/>
</dbReference>
<evidence type="ECO:0000313" key="4">
    <source>
        <dbReference type="EMBL" id="ANH39258.1"/>
    </source>
</evidence>
<feature type="chain" id="PRO_5008388377" evidence="1">
    <location>
        <begin position="23"/>
        <end position="401"/>
    </location>
</feature>
<feature type="domain" description="Moybdenum cofactor oxidoreductase dimerisation" evidence="3">
    <location>
        <begin position="286"/>
        <end position="381"/>
    </location>
</feature>
<dbReference type="SUPFAM" id="SSF56524">
    <property type="entry name" value="Oxidoreductase molybdopterin-binding domain"/>
    <property type="match status" value="1"/>
</dbReference>
<keyword evidence="5" id="KW-1185">Reference proteome</keyword>
<gene>
    <name evidence="4" type="ORF">I601_2842</name>
</gene>
<dbReference type="Gene3D" id="3.90.420.10">
    <property type="entry name" value="Oxidoreductase, molybdopterin-binding domain"/>
    <property type="match status" value="1"/>
</dbReference>
<dbReference type="Gene3D" id="2.60.40.650">
    <property type="match status" value="1"/>
</dbReference>
<dbReference type="GO" id="GO:0020037">
    <property type="term" value="F:heme binding"/>
    <property type="evidence" value="ECO:0007669"/>
    <property type="project" value="TreeGrafter"/>
</dbReference>
<proteinExistence type="predicted"/>
<feature type="signal peptide" evidence="1">
    <location>
        <begin position="1"/>
        <end position="22"/>
    </location>
</feature>
<feature type="domain" description="Oxidoreductase molybdopterin-binding" evidence="2">
    <location>
        <begin position="104"/>
        <end position="272"/>
    </location>
</feature>
<keyword evidence="1" id="KW-0732">Signal</keyword>
<dbReference type="GO" id="GO:0006790">
    <property type="term" value="P:sulfur compound metabolic process"/>
    <property type="evidence" value="ECO:0007669"/>
    <property type="project" value="TreeGrafter"/>
</dbReference>
<dbReference type="GO" id="GO:0008482">
    <property type="term" value="F:sulfite oxidase activity"/>
    <property type="evidence" value="ECO:0007669"/>
    <property type="project" value="TreeGrafter"/>
</dbReference>
<dbReference type="OrthoDB" id="9795587at2"/>
<sequence>MRVDRRKFLLGALSVPAGAVLAKTGMGLLGEQSAASEAVLRAADLKLATGTPFPLVALPGKAPMGQVYDRPPNYETPAEHLIGQQNYPYTDNEYYYVRYREASVLQLTPENYRLKIGGDAADNEITLTLDELKRRASQTIGAVGVCSGEGRGLHHPMIPGMPWTKGDLSCAEWTGVPLNDLLDEVGVKSSALHVSFGGGRVISLAKPQYWRSYLLETIREYEPLVATQMNGEDIPFWNGYPVRLVFPGTWAPTWTKQLVEIDIRTTPNEMEWSGREITPNELLPFSLIVTPTDGTQIPVGREVELTGVAYDKGAGITKVEVSQDEGRTWEPAELEKSYGKYTWRVWHATVGFDRTGENRVLCRATNAEGEVQPTDPAPDVMETGARKETAAKNFAGVYEVV</sequence>
<evidence type="ECO:0000259" key="2">
    <source>
        <dbReference type="Pfam" id="PF00174"/>
    </source>
</evidence>
<dbReference type="PATRIC" id="fig|1300347.3.peg.2840"/>
<dbReference type="EMBL" id="CP015079">
    <property type="protein sequence ID" value="ANH39258.1"/>
    <property type="molecule type" value="Genomic_DNA"/>
</dbReference>
<dbReference type="STRING" id="1300347.I601_2842"/>
<dbReference type="SUPFAM" id="SSF81296">
    <property type="entry name" value="E set domains"/>
    <property type="match status" value="1"/>
</dbReference>
<accession>A0A1A9GLV5</accession>
<dbReference type="KEGG" id="ndk:I601_2842"/>
<name>A0A1A9GLV5_9ACTN</name>
<dbReference type="PANTHER" id="PTHR19372:SF7">
    <property type="entry name" value="SULFITE OXIDASE, MITOCHONDRIAL"/>
    <property type="match status" value="1"/>
</dbReference>
<dbReference type="InterPro" id="IPR014756">
    <property type="entry name" value="Ig_E-set"/>
</dbReference>
<dbReference type="InterPro" id="IPR006311">
    <property type="entry name" value="TAT_signal"/>
</dbReference>
<organism evidence="4 5">
    <name type="scientific">Nocardioides dokdonensis FR1436</name>
    <dbReference type="NCBI Taxonomy" id="1300347"/>
    <lineage>
        <taxon>Bacteria</taxon>
        <taxon>Bacillati</taxon>
        <taxon>Actinomycetota</taxon>
        <taxon>Actinomycetes</taxon>
        <taxon>Propionibacteriales</taxon>
        <taxon>Nocardioidaceae</taxon>
        <taxon>Nocardioides</taxon>
    </lineage>
</organism>
<dbReference type="InterPro" id="IPR005066">
    <property type="entry name" value="MoCF_OxRdtse_dimer"/>
</dbReference>
<reference evidence="4 5" key="1">
    <citation type="submission" date="2016-03" db="EMBL/GenBank/DDBJ databases">
        <title>Complete genome sequence of a soil Actinobacterium, Nocardioides dokdonensis FR1436.</title>
        <authorList>
            <person name="Kwon S.-K."/>
            <person name="Kim K."/>
            <person name="Kim J.F."/>
        </authorList>
    </citation>
    <scope>NUCLEOTIDE SEQUENCE [LARGE SCALE GENOMIC DNA]</scope>
    <source>
        <strain evidence="4 5">FR1436</strain>
    </source>
</reference>
<dbReference type="InterPro" id="IPR036374">
    <property type="entry name" value="OxRdtase_Mopterin-bd_sf"/>
</dbReference>
<evidence type="ECO:0000256" key="1">
    <source>
        <dbReference type="SAM" id="SignalP"/>
    </source>
</evidence>
<dbReference type="InterPro" id="IPR000572">
    <property type="entry name" value="OxRdtase_Mopterin-bd_dom"/>
</dbReference>
<dbReference type="Pfam" id="PF03404">
    <property type="entry name" value="Mo-co_dimer"/>
    <property type="match status" value="1"/>
</dbReference>
<dbReference type="AlphaFoldDB" id="A0A1A9GLV5"/>
<protein>
    <submittedName>
        <fullName evidence="4">Oxidoreductase molybdopterin binding domain protein</fullName>
    </submittedName>
</protein>
<dbReference type="GO" id="GO:0030151">
    <property type="term" value="F:molybdenum ion binding"/>
    <property type="evidence" value="ECO:0007669"/>
    <property type="project" value="InterPro"/>
</dbReference>
<dbReference type="GO" id="GO:0043546">
    <property type="term" value="F:molybdopterin cofactor binding"/>
    <property type="evidence" value="ECO:0007669"/>
    <property type="project" value="TreeGrafter"/>
</dbReference>
<dbReference type="PROSITE" id="PS51318">
    <property type="entry name" value="TAT"/>
    <property type="match status" value="1"/>
</dbReference>
<evidence type="ECO:0000259" key="3">
    <source>
        <dbReference type="Pfam" id="PF03404"/>
    </source>
</evidence>